<feature type="domain" description="Glycosyl hydrolase family 98 putative carbohydrate-binding module" evidence="1">
    <location>
        <begin position="4"/>
        <end position="54"/>
    </location>
</feature>
<dbReference type="InterPro" id="IPR008979">
    <property type="entry name" value="Galactose-bd-like_sf"/>
</dbReference>
<dbReference type="SUPFAM" id="SSF49785">
    <property type="entry name" value="Galactose-binding domain-like"/>
    <property type="match status" value="1"/>
</dbReference>
<proteinExistence type="predicted"/>
<name>A0A9X4KIQ9_9BACL</name>
<keyword evidence="3" id="KW-1185">Reference proteome</keyword>
<reference evidence="2 3" key="1">
    <citation type="submission" date="2022-10" db="EMBL/GenBank/DDBJ databases">
        <title>Comparative genomic analysis of Cohnella hashimotonis sp. nov., isolated from the International Space Station.</title>
        <authorList>
            <person name="Simpson A."/>
            <person name="Venkateswaran K."/>
        </authorList>
    </citation>
    <scope>NUCLEOTIDE SEQUENCE [LARGE SCALE GENOMIC DNA]</scope>
    <source>
        <strain evidence="2 3">DSM 18997</strain>
    </source>
</reference>
<dbReference type="InterPro" id="IPR038637">
    <property type="entry name" value="NPCBM_sf"/>
</dbReference>
<sequence length="74" mass="8125">MKQKNSNETVTFKFIGDDNELLAVADVKGGNNPIPVSVDLTGVLKFRIVVEKPDPENIIYGELYASLADGKLFQ</sequence>
<dbReference type="AlphaFoldDB" id="A0A9X4KIQ9"/>
<evidence type="ECO:0000313" key="3">
    <source>
        <dbReference type="Proteomes" id="UP001153387"/>
    </source>
</evidence>
<dbReference type="Proteomes" id="UP001153387">
    <property type="component" value="Unassembled WGS sequence"/>
</dbReference>
<dbReference type="EMBL" id="JAPDHZ010000003">
    <property type="protein sequence ID" value="MDG0792249.1"/>
    <property type="molecule type" value="Genomic_DNA"/>
</dbReference>
<evidence type="ECO:0000313" key="2">
    <source>
        <dbReference type="EMBL" id="MDG0792249.1"/>
    </source>
</evidence>
<dbReference type="Gene3D" id="2.60.120.1060">
    <property type="entry name" value="NPCBM/NEW2 domain"/>
    <property type="match status" value="1"/>
</dbReference>
<comment type="caution">
    <text evidence="2">The sequence shown here is derived from an EMBL/GenBank/DDBJ whole genome shotgun (WGS) entry which is preliminary data.</text>
</comment>
<accession>A0A9X4KIQ9</accession>
<protein>
    <submittedName>
        <fullName evidence="2">NPCBM/NEW2 domain-containing protein</fullName>
    </submittedName>
</protein>
<organism evidence="2 3">
    <name type="scientific">Cohnella ginsengisoli</name>
    <dbReference type="NCBI Taxonomy" id="425004"/>
    <lineage>
        <taxon>Bacteria</taxon>
        <taxon>Bacillati</taxon>
        <taxon>Bacillota</taxon>
        <taxon>Bacilli</taxon>
        <taxon>Bacillales</taxon>
        <taxon>Paenibacillaceae</taxon>
        <taxon>Cohnella</taxon>
    </lineage>
</organism>
<dbReference type="RefSeq" id="WP_277566066.1">
    <property type="nucleotide sequence ID" value="NZ_JAPDHZ010000003.1"/>
</dbReference>
<gene>
    <name evidence="2" type="ORF">OMP38_16270</name>
</gene>
<dbReference type="Pfam" id="PF08305">
    <property type="entry name" value="NPCBM"/>
    <property type="match status" value="1"/>
</dbReference>
<dbReference type="InterPro" id="IPR013222">
    <property type="entry name" value="Glyco_hyd_98_carb-bd"/>
</dbReference>
<evidence type="ECO:0000259" key="1">
    <source>
        <dbReference type="Pfam" id="PF08305"/>
    </source>
</evidence>